<sequence>MSMSGVPSAAEPRNPPRSVAELVAAEEAGVPLAFRYFWGHRRPAGGGVGPGCLSQWWAVEFTVEGRRYASAEHFMMERKARLFGDDETAEEILAAPDPGRAKALGRRVRGYDDARWERHRHDVVVAGNTAKFGQHDDLRGYLLSTGSDILVEASPLDAIWGIGLAASDERAGHPAQWPGLNLLGFALMDVRGVLANPGRPAVTRQPGR</sequence>
<keyword evidence="5" id="KW-1185">Reference proteome</keyword>
<dbReference type="Gene3D" id="1.10.357.40">
    <property type="entry name" value="YbiA-like"/>
    <property type="match status" value="1"/>
</dbReference>
<dbReference type="EMBL" id="FAOZ01000017">
    <property type="protein sequence ID" value="CUU58125.1"/>
    <property type="molecule type" value="Genomic_DNA"/>
</dbReference>
<reference evidence="5" key="1">
    <citation type="submission" date="2015-11" db="EMBL/GenBank/DDBJ databases">
        <authorList>
            <person name="Varghese N."/>
        </authorList>
    </citation>
    <scope>NUCLEOTIDE SEQUENCE [LARGE SCALE GENOMIC DNA]</scope>
    <source>
        <strain evidence="5">DSM 45899</strain>
    </source>
</reference>
<dbReference type="NCBIfam" id="TIGR02464">
    <property type="entry name" value="ribofla_fusion"/>
    <property type="match status" value="1"/>
</dbReference>
<accession>A0A0S4QRH6</accession>
<organism evidence="4 5">
    <name type="scientific">Parafrankia irregularis</name>
    <dbReference type="NCBI Taxonomy" id="795642"/>
    <lineage>
        <taxon>Bacteria</taxon>
        <taxon>Bacillati</taxon>
        <taxon>Actinomycetota</taxon>
        <taxon>Actinomycetes</taxon>
        <taxon>Frankiales</taxon>
        <taxon>Frankiaceae</taxon>
        <taxon>Parafrankia</taxon>
    </lineage>
</organism>
<dbReference type="CDD" id="cd15457">
    <property type="entry name" value="NADAR"/>
    <property type="match status" value="1"/>
</dbReference>
<proteinExistence type="predicted"/>
<dbReference type="Proteomes" id="UP000198802">
    <property type="component" value="Unassembled WGS sequence"/>
</dbReference>
<dbReference type="AlphaFoldDB" id="A0A0S4QRH6"/>
<comment type="catalytic activity">
    <reaction evidence="1">
        <text>5-amino-6-(5-phospho-D-ribosylamino)uracil + H2O = 5,6-diaminouracil + D-ribose 5-phosphate</text>
        <dbReference type="Rhea" id="RHEA:55020"/>
        <dbReference type="ChEBI" id="CHEBI:15377"/>
        <dbReference type="ChEBI" id="CHEBI:46252"/>
        <dbReference type="ChEBI" id="CHEBI:58453"/>
        <dbReference type="ChEBI" id="CHEBI:78346"/>
    </reaction>
</comment>
<dbReference type="InterPro" id="IPR037238">
    <property type="entry name" value="YbiA-like_sf"/>
</dbReference>
<feature type="domain" description="NADAR" evidence="3">
    <location>
        <begin position="36"/>
        <end position="194"/>
    </location>
</feature>
<evidence type="ECO:0000256" key="2">
    <source>
        <dbReference type="ARBA" id="ARBA00000751"/>
    </source>
</evidence>
<comment type="catalytic activity">
    <reaction evidence="2">
        <text>2,5-diamino-6-hydroxy-4-(5-phosphoribosylamino)-pyrimidine + H2O = 2,5,6-triamino-4-hydroxypyrimidine + D-ribose 5-phosphate</text>
        <dbReference type="Rhea" id="RHEA:23436"/>
        <dbReference type="ChEBI" id="CHEBI:15377"/>
        <dbReference type="ChEBI" id="CHEBI:58614"/>
        <dbReference type="ChEBI" id="CHEBI:78346"/>
        <dbReference type="ChEBI" id="CHEBI:137796"/>
    </reaction>
</comment>
<gene>
    <name evidence="4" type="ORF">Ga0074812_11734</name>
</gene>
<evidence type="ECO:0000256" key="1">
    <source>
        <dbReference type="ARBA" id="ARBA00000022"/>
    </source>
</evidence>
<evidence type="ECO:0000313" key="5">
    <source>
        <dbReference type="Proteomes" id="UP000198802"/>
    </source>
</evidence>
<evidence type="ECO:0000259" key="3">
    <source>
        <dbReference type="Pfam" id="PF08719"/>
    </source>
</evidence>
<dbReference type="Pfam" id="PF08719">
    <property type="entry name" value="NADAR"/>
    <property type="match status" value="1"/>
</dbReference>
<name>A0A0S4QRH6_9ACTN</name>
<evidence type="ECO:0000313" key="4">
    <source>
        <dbReference type="EMBL" id="CUU58125.1"/>
    </source>
</evidence>
<dbReference type="InterPro" id="IPR012816">
    <property type="entry name" value="NADAR"/>
</dbReference>
<dbReference type="SUPFAM" id="SSF143990">
    <property type="entry name" value="YbiA-like"/>
    <property type="match status" value="1"/>
</dbReference>
<protein>
    <recommendedName>
        <fullName evidence="3">NADAR domain-containing protein</fullName>
    </recommendedName>
</protein>
<dbReference type="RefSeq" id="WP_165615748.1">
    <property type="nucleotide sequence ID" value="NZ_FAOZ01000017.1"/>
</dbReference>